<keyword evidence="2" id="KW-0472">Membrane</keyword>
<dbReference type="Proteomes" id="UP000183053">
    <property type="component" value="Unassembled WGS sequence"/>
</dbReference>
<evidence type="ECO:0000313" key="3">
    <source>
        <dbReference type="EMBL" id="SDQ45737.1"/>
    </source>
</evidence>
<evidence type="ECO:0000256" key="2">
    <source>
        <dbReference type="SAM" id="Phobius"/>
    </source>
</evidence>
<reference evidence="4" key="1">
    <citation type="submission" date="2016-10" db="EMBL/GenBank/DDBJ databases">
        <authorList>
            <person name="Varghese N."/>
            <person name="Submissions S."/>
        </authorList>
    </citation>
    <scope>NUCLEOTIDE SEQUENCE [LARGE SCALE GENOMIC DNA]</scope>
    <source>
        <strain evidence="4">DSM 44142</strain>
    </source>
</reference>
<keyword evidence="2" id="KW-1133">Transmembrane helix</keyword>
<feature type="region of interest" description="Disordered" evidence="1">
    <location>
        <begin position="432"/>
        <end position="582"/>
    </location>
</feature>
<feature type="compositionally biased region" description="Low complexity" evidence="1">
    <location>
        <begin position="101"/>
        <end position="135"/>
    </location>
</feature>
<feature type="compositionally biased region" description="Polar residues" evidence="1">
    <location>
        <begin position="222"/>
        <end position="236"/>
    </location>
</feature>
<feature type="transmembrane region" description="Helical" evidence="2">
    <location>
        <begin position="20"/>
        <end position="42"/>
    </location>
</feature>
<feature type="compositionally biased region" description="Polar residues" evidence="1">
    <location>
        <begin position="524"/>
        <end position="582"/>
    </location>
</feature>
<keyword evidence="4" id="KW-1185">Reference proteome</keyword>
<evidence type="ECO:0000256" key="1">
    <source>
        <dbReference type="SAM" id="MobiDB-lite"/>
    </source>
</evidence>
<name>A0A1H1B1E3_9ACTN</name>
<feature type="region of interest" description="Disordered" evidence="1">
    <location>
        <begin position="86"/>
        <end position="371"/>
    </location>
</feature>
<sequence>MIGVAGAFGGVLFSIEAPKYTPVPVVFLSFWLVMVIVGQVLFAGLRKLRAAGVGAPAPEQVRGAAAVAAIVVAVGMMGFAATTAGTGSAQAAPCPGGGPATCGPTPGQPELTFTPPAGQQTAPGGQQGQQGAQQGSDGIATSPAGSDGENGPGIQAQTPDFGTPGQQAPNIPGNEPAQQPGQGQGQQQGAQQQQNPVQTTAAGRPQQGQQTGGPTQSGQASPSRPTVTITQTQSQCPAPAAPGAGGQGAPGGGGDASGLGAGGPDGGDSEDGAPSWSYLVGEVTALMTGRRGRKAGPLNSDGSAPTNEMIPGDQVDGENYKEWTTPDGDRTFILSENENAPEQYRFKLDQPEGGSSRINDDGSASVLDRDGNEVSRFDKPWAYDTKTGEKIPTRYSVDGDELVQNIDRPEGNNNPILADPDQVGLVETKGHDEGVPWTETRPNGETLTHTIVPGTGGQTVDTRAVRPDGSFSDIRSVDDGQGGVQVWSDDSTGGSSYGGREGVDGDYTTERYDGSPLDGAPPRVTSTGNPDNSQGTITGTNYNGTQSTGEFNRTGDNQYDLTTQNPNGSTSNIRSEIDPNTGNPVTVVADDDGVKMTTPDGNVVPAIPTPDGGFTWEPGGKDYTLGFTNTTVGAGSDLLRQQWLKAIAESPTNLDAKALPWIKNIDLGPVKGLSRMGGVASLVTLAPAIFSDIQDGNSVGEAVVREGAAATTSIAASIAVGAMVGSSFPVVGTILGAAAGAGVGYLTSKGIDWLW</sequence>
<accession>A0A1H1B1E3</accession>
<dbReference type="EMBL" id="FNLF01000002">
    <property type="protein sequence ID" value="SDQ45737.1"/>
    <property type="molecule type" value="Genomic_DNA"/>
</dbReference>
<dbReference type="STRING" id="47312.SAMN04489765_0490"/>
<feature type="compositionally biased region" description="Polar residues" evidence="1">
    <location>
        <begin position="440"/>
        <end position="449"/>
    </location>
</feature>
<feature type="compositionally biased region" description="Low complexity" evidence="1">
    <location>
        <begin position="176"/>
        <end position="221"/>
    </location>
</feature>
<keyword evidence="2" id="KW-0812">Transmembrane</keyword>
<feature type="transmembrane region" description="Helical" evidence="2">
    <location>
        <begin position="63"/>
        <end position="81"/>
    </location>
</feature>
<protein>
    <submittedName>
        <fullName evidence="3">Uncharacterized protein</fullName>
    </submittedName>
</protein>
<dbReference type="AlphaFoldDB" id="A0A1H1B1E3"/>
<proteinExistence type="predicted"/>
<organism evidence="3 4">
    <name type="scientific">Tsukamurella pulmonis</name>
    <dbReference type="NCBI Taxonomy" id="47312"/>
    <lineage>
        <taxon>Bacteria</taxon>
        <taxon>Bacillati</taxon>
        <taxon>Actinomycetota</taxon>
        <taxon>Actinomycetes</taxon>
        <taxon>Mycobacteriales</taxon>
        <taxon>Tsukamurellaceae</taxon>
        <taxon>Tsukamurella</taxon>
    </lineage>
</organism>
<feature type="compositionally biased region" description="Polar residues" evidence="1">
    <location>
        <begin position="155"/>
        <end position="169"/>
    </location>
</feature>
<gene>
    <name evidence="3" type="ORF">SAMN04489765_0490</name>
</gene>
<feature type="compositionally biased region" description="Gly residues" evidence="1">
    <location>
        <begin position="243"/>
        <end position="266"/>
    </location>
</feature>
<evidence type="ECO:0000313" key="4">
    <source>
        <dbReference type="Proteomes" id="UP000183053"/>
    </source>
</evidence>